<feature type="domain" description="TIR" evidence="16">
    <location>
        <begin position="770"/>
        <end position="912"/>
    </location>
</feature>
<keyword evidence="14" id="KW-0395">Inflammatory response</keyword>
<evidence type="ECO:0000256" key="13">
    <source>
        <dbReference type="ARBA" id="ARBA00023180"/>
    </source>
</evidence>
<dbReference type="FunFam" id="3.80.10.10:FF:000832">
    <property type="entry name" value="Toll-like receptor 11"/>
    <property type="match status" value="1"/>
</dbReference>
<reference evidence="17" key="3">
    <citation type="submission" date="2025-09" db="UniProtKB">
        <authorList>
            <consortium name="Ensembl"/>
        </authorList>
    </citation>
    <scope>IDENTIFICATION</scope>
</reference>
<reference evidence="17 18" key="1">
    <citation type="submission" date="2018-10" db="EMBL/GenBank/DDBJ databases">
        <title>Improved assembly of the deer mouse Peromyscus maniculatus genome.</title>
        <authorList>
            <person name="Lassance J.-M."/>
            <person name="Hoekstra H.E."/>
        </authorList>
    </citation>
    <scope>NUCLEOTIDE SEQUENCE [LARGE SCALE GENOMIC DNA]</scope>
</reference>
<evidence type="ECO:0000313" key="17">
    <source>
        <dbReference type="Ensembl" id="ENSPEMP00000000345.2"/>
    </source>
</evidence>
<evidence type="ECO:0000256" key="7">
    <source>
        <dbReference type="ARBA" id="ARBA00022737"/>
    </source>
</evidence>
<keyword evidence="4" id="KW-0433">Leucine-rich repeat</keyword>
<comment type="subcellular location">
    <subcellularLocation>
        <location evidence="1">Membrane</location>
        <topology evidence="1">Single-pass type I membrane protein</topology>
    </subcellularLocation>
</comment>
<dbReference type="SUPFAM" id="SSF52200">
    <property type="entry name" value="Toll/Interleukin receptor TIR domain"/>
    <property type="match status" value="1"/>
</dbReference>
<dbReference type="FunFam" id="3.80.10.10:FF:000730">
    <property type="entry name" value="Toll-like receptor 11"/>
    <property type="match status" value="1"/>
</dbReference>
<dbReference type="Proteomes" id="UP000694547">
    <property type="component" value="Chromosome 9"/>
</dbReference>
<dbReference type="Pfam" id="PF13855">
    <property type="entry name" value="LRR_8"/>
    <property type="match status" value="1"/>
</dbReference>
<dbReference type="Gene3D" id="3.80.10.10">
    <property type="entry name" value="Ribonuclease Inhibitor"/>
    <property type="match status" value="4"/>
</dbReference>
<dbReference type="InterPro" id="IPR003591">
    <property type="entry name" value="Leu-rich_rpt_typical-subtyp"/>
</dbReference>
<name>A0A8C8SYX0_PERMB</name>
<evidence type="ECO:0000313" key="18">
    <source>
        <dbReference type="Proteomes" id="UP000694547"/>
    </source>
</evidence>
<dbReference type="InterPro" id="IPR035897">
    <property type="entry name" value="Toll_tir_struct_dom_sf"/>
</dbReference>
<dbReference type="OrthoDB" id="1081807at2759"/>
<accession>A0A8C8SYX0</accession>
<dbReference type="PANTHER" id="PTHR24365:SF527">
    <property type="entry name" value="TOLL-LIKE RECEPTOR 11"/>
    <property type="match status" value="1"/>
</dbReference>
<evidence type="ECO:0000256" key="8">
    <source>
        <dbReference type="ARBA" id="ARBA00022859"/>
    </source>
</evidence>
<dbReference type="RefSeq" id="XP_006991042.3">
    <property type="nucleotide sequence ID" value="XM_006990980.3"/>
</dbReference>
<keyword evidence="13" id="KW-0325">Glycoprotein</keyword>
<evidence type="ECO:0000256" key="9">
    <source>
        <dbReference type="ARBA" id="ARBA00022989"/>
    </source>
</evidence>
<dbReference type="Gene3D" id="3.40.50.10140">
    <property type="entry name" value="Toll/interleukin-1 receptor homology (TIR) domain"/>
    <property type="match status" value="1"/>
</dbReference>
<dbReference type="FunFam" id="3.40.50.10140:FF:000001">
    <property type="entry name" value="Toll-like receptor 2"/>
    <property type="match status" value="1"/>
</dbReference>
<keyword evidence="18" id="KW-1185">Reference proteome</keyword>
<evidence type="ECO:0000256" key="5">
    <source>
        <dbReference type="ARBA" id="ARBA00022692"/>
    </source>
</evidence>
<proteinExistence type="inferred from homology"/>
<gene>
    <name evidence="17" type="primary">LOC102911851</name>
</gene>
<dbReference type="GO" id="GO:0006954">
    <property type="term" value="P:inflammatory response"/>
    <property type="evidence" value="ECO:0007669"/>
    <property type="project" value="UniProtKB-KW"/>
</dbReference>
<reference evidence="17" key="2">
    <citation type="submission" date="2025-08" db="UniProtKB">
        <authorList>
            <consortium name="Ensembl"/>
        </authorList>
    </citation>
    <scope>IDENTIFICATION</scope>
</reference>
<protein>
    <submittedName>
        <fullName evidence="17">Toll-like receptor 11</fullName>
    </submittedName>
</protein>
<dbReference type="SMART" id="SM00255">
    <property type="entry name" value="TIR"/>
    <property type="match status" value="1"/>
</dbReference>
<dbReference type="SMART" id="SM00365">
    <property type="entry name" value="LRR_SD22"/>
    <property type="match status" value="4"/>
</dbReference>
<evidence type="ECO:0000259" key="16">
    <source>
        <dbReference type="PROSITE" id="PS50104"/>
    </source>
</evidence>
<feature type="chain" id="PRO_5034225933" evidence="15">
    <location>
        <begin position="33"/>
        <end position="925"/>
    </location>
</feature>
<comment type="similarity">
    <text evidence="2">Belongs to the Toll-like receptor family.</text>
</comment>
<keyword evidence="5" id="KW-0812">Transmembrane</keyword>
<dbReference type="GO" id="GO:0038023">
    <property type="term" value="F:signaling receptor activity"/>
    <property type="evidence" value="ECO:0007669"/>
    <property type="project" value="TreeGrafter"/>
</dbReference>
<dbReference type="GO" id="GO:0002224">
    <property type="term" value="P:toll-like receptor signaling pathway"/>
    <property type="evidence" value="ECO:0007669"/>
    <property type="project" value="TreeGrafter"/>
</dbReference>
<keyword evidence="9" id="KW-1133">Transmembrane helix</keyword>
<organism evidence="17 18">
    <name type="scientific">Peromyscus maniculatus bairdii</name>
    <name type="common">Prairie deer mouse</name>
    <dbReference type="NCBI Taxonomy" id="230844"/>
    <lineage>
        <taxon>Eukaryota</taxon>
        <taxon>Metazoa</taxon>
        <taxon>Chordata</taxon>
        <taxon>Craniata</taxon>
        <taxon>Vertebrata</taxon>
        <taxon>Euteleostomi</taxon>
        <taxon>Mammalia</taxon>
        <taxon>Eutheria</taxon>
        <taxon>Euarchontoglires</taxon>
        <taxon>Glires</taxon>
        <taxon>Rodentia</taxon>
        <taxon>Myomorpha</taxon>
        <taxon>Muroidea</taxon>
        <taxon>Cricetidae</taxon>
        <taxon>Neotominae</taxon>
        <taxon>Peromyscus</taxon>
    </lineage>
</organism>
<keyword evidence="11" id="KW-0472">Membrane</keyword>
<feature type="signal peptide" evidence="15">
    <location>
        <begin position="1"/>
        <end position="32"/>
    </location>
</feature>
<dbReference type="PANTHER" id="PTHR24365">
    <property type="entry name" value="TOLL-LIKE RECEPTOR"/>
    <property type="match status" value="1"/>
</dbReference>
<evidence type="ECO:0000256" key="14">
    <source>
        <dbReference type="ARBA" id="ARBA00023198"/>
    </source>
</evidence>
<dbReference type="PROSITE" id="PS51450">
    <property type="entry name" value="LRR"/>
    <property type="match status" value="2"/>
</dbReference>
<dbReference type="SUPFAM" id="SSF52058">
    <property type="entry name" value="L domain-like"/>
    <property type="match status" value="2"/>
</dbReference>
<dbReference type="PROSITE" id="PS50104">
    <property type="entry name" value="TIR"/>
    <property type="match status" value="1"/>
</dbReference>
<dbReference type="GO" id="GO:0005886">
    <property type="term" value="C:plasma membrane"/>
    <property type="evidence" value="ECO:0007669"/>
    <property type="project" value="TreeGrafter"/>
</dbReference>
<dbReference type="Pfam" id="PF13676">
    <property type="entry name" value="TIR_2"/>
    <property type="match status" value="1"/>
</dbReference>
<evidence type="ECO:0000256" key="11">
    <source>
        <dbReference type="ARBA" id="ARBA00023136"/>
    </source>
</evidence>
<keyword evidence="10" id="KW-0520">NAD</keyword>
<evidence type="ECO:0000256" key="4">
    <source>
        <dbReference type="ARBA" id="ARBA00022614"/>
    </source>
</evidence>
<dbReference type="GO" id="GO:0045087">
    <property type="term" value="P:innate immune response"/>
    <property type="evidence" value="ECO:0007669"/>
    <property type="project" value="UniProtKB-KW"/>
</dbReference>
<keyword evidence="12" id="KW-0675">Receptor</keyword>
<evidence type="ECO:0000256" key="2">
    <source>
        <dbReference type="ARBA" id="ARBA00009634"/>
    </source>
</evidence>
<evidence type="ECO:0000256" key="15">
    <source>
        <dbReference type="SAM" id="SignalP"/>
    </source>
</evidence>
<dbReference type="GeneTree" id="ENSGT00940000163623"/>
<evidence type="ECO:0000256" key="1">
    <source>
        <dbReference type="ARBA" id="ARBA00004479"/>
    </source>
</evidence>
<keyword evidence="3" id="KW-0399">Innate immunity</keyword>
<dbReference type="AlphaFoldDB" id="A0A8C8SYX0"/>
<dbReference type="Ensembl" id="ENSPEMT00000000347.2">
    <property type="protein sequence ID" value="ENSPEMP00000000345.2"/>
    <property type="gene ID" value="ENSPEMG00000000254.2"/>
</dbReference>
<sequence>MPMMERPQFCSVFLILILLALVSFDLTSRAWTAPDCIIADSLLFPNLSYYIQFCTLAPGLHLLASCSNVKDLAQTLERVPRDTEVLCLQGMVSTLPADAFDRFHSLQLLRLQLGTVNITSRTFQGLDQLQYLYFEHHAPCCLSLFLPANCLETLRSLSSLSFQGYCLNYSQSISLPTSLRHLTLRNSCLTKLKELQRLFPSLLLGSSPTPSTKLGAPFLEVLDLSYNLQLKQAGVRALYGLKLHSLILDGTTLRTFDLTGLGLLHLDFLSLVGTGIEKLPGSVTGYSELRALDLGKNQIQNILENGDIPSYKALEFLNLHDNYLQSLPIRFLRTLPQLQRLNLSMNKLGPTLELPEGVFSANLRVLDLSHNQLCDVPHGAFLPQLQELWLSGNNISSLSNESLQGLRWLRTLDLSWNQIKVLKPGWLSHLPALTTLNILGTYLEHISGIQLQGPQMLRHLKLGSVTTLDIYPPWFPMLLSLEIQAEAYVQFMALNGEPFLFLENLTLQTSNVLRQPDTTTIHFPSLRHLTLRGYSLLLSTSQLQRFFPQQLPLLEHFSIWCENDNAVDLHLFGMPRLRVLELGYLNFFYESSTAKLEMLLKEVPQLQVLALSHLNLRDFSVTIFEGLHHLKLLLLHSELALEMDSHLQELIPQMPPYVYFSDVTFTCQCETSWVESWATRAPNTFIYGLEKSICMANASDYSNTLLFSFLGTHCPHDTEFGGFIISFTLVLLLINLPLISCHKWSWLHYLQTLLHACWWKLGGHRRRRQFNYDVFISYCEKDQAWVLEELVPALEKPPPEGEGLRLCLPTRDFGIGNDRMESMIASMSKSRSTLCVLTRQALASPWCNLELRLATYHLVARPGTARLLLLFLEPLDRQKLHSYHRLSRWLQKEDYFDLSQGKVEWDTFSEQLKRQLRKAGQERED</sequence>
<keyword evidence="7" id="KW-0677">Repeat</keyword>
<dbReference type="InterPro" id="IPR000157">
    <property type="entry name" value="TIR_dom"/>
</dbReference>
<dbReference type="SMART" id="SM00369">
    <property type="entry name" value="LRR_TYP"/>
    <property type="match status" value="6"/>
</dbReference>
<keyword evidence="6 15" id="KW-0732">Signal</keyword>
<keyword evidence="8" id="KW-0391">Immunity</keyword>
<evidence type="ECO:0000256" key="6">
    <source>
        <dbReference type="ARBA" id="ARBA00022729"/>
    </source>
</evidence>
<dbReference type="InterPro" id="IPR001611">
    <property type="entry name" value="Leu-rich_rpt"/>
</dbReference>
<evidence type="ECO:0000256" key="10">
    <source>
        <dbReference type="ARBA" id="ARBA00023027"/>
    </source>
</evidence>
<evidence type="ECO:0000256" key="12">
    <source>
        <dbReference type="ARBA" id="ARBA00023170"/>
    </source>
</evidence>
<evidence type="ECO:0000256" key="3">
    <source>
        <dbReference type="ARBA" id="ARBA00022588"/>
    </source>
</evidence>
<dbReference type="FunFam" id="3.80.10.10:FF:001332">
    <property type="entry name" value="Toll-like receptor 11"/>
    <property type="match status" value="1"/>
</dbReference>
<dbReference type="InterPro" id="IPR032675">
    <property type="entry name" value="LRR_dom_sf"/>
</dbReference>